<protein>
    <submittedName>
        <fullName evidence="2">EAL-associated domain-containing protein</fullName>
    </submittedName>
</protein>
<gene>
    <name evidence="2" type="ORF">ACFSUL_03680</name>
</gene>
<dbReference type="SUPFAM" id="SSF103190">
    <property type="entry name" value="Sensory domain-like"/>
    <property type="match status" value="1"/>
</dbReference>
<accession>A0ABW5RMV0</accession>
<dbReference type="SUPFAM" id="SSF141868">
    <property type="entry name" value="EAL domain-like"/>
    <property type="match status" value="1"/>
</dbReference>
<evidence type="ECO:0000313" key="3">
    <source>
        <dbReference type="Proteomes" id="UP001597506"/>
    </source>
</evidence>
<organism evidence="2 3">
    <name type="scientific">Bacillus seohaeanensis</name>
    <dbReference type="NCBI Taxonomy" id="284580"/>
    <lineage>
        <taxon>Bacteria</taxon>
        <taxon>Bacillati</taxon>
        <taxon>Bacillota</taxon>
        <taxon>Bacilli</taxon>
        <taxon>Bacillales</taxon>
        <taxon>Bacillaceae</taxon>
        <taxon>Bacillus</taxon>
    </lineage>
</organism>
<comment type="caution">
    <text evidence="2">The sequence shown here is derived from an EMBL/GenBank/DDBJ whole genome shotgun (WGS) entry which is preliminary data.</text>
</comment>
<dbReference type="InterPro" id="IPR035919">
    <property type="entry name" value="EAL_sf"/>
</dbReference>
<dbReference type="Gene3D" id="1.20.5.170">
    <property type="match status" value="1"/>
</dbReference>
<dbReference type="Gene3D" id="3.30.450.20">
    <property type="entry name" value="PAS domain"/>
    <property type="match status" value="1"/>
</dbReference>
<dbReference type="SMART" id="SM00052">
    <property type="entry name" value="EAL"/>
    <property type="match status" value="1"/>
</dbReference>
<sequence length="407" mass="47939">MDALEIMTNIDNVIPYYQPVFSADEHKITGYEVLGRIIAEDGEVHSLGSFFHDKDIPDEYKLEVDEAVTRKALAHFLQEKEQGLLFINRDPMHLIEGAGETFLHMLKEFKKEGLTLDRIVLEISEKTFFGDFDKLVHLLLYYKTYGIKIAIDNVGGESGHWDRLSQFSPDILKVDLHQLRNDISNQAYKNILFSLSMLARKIGSSLLFENIEIEYQLQFAWRNGGRYYQGFYLEKPSPNFLEEAILKNKLRKKCHDFIVFENRHLEKVYSLADKLQLKLSDQLPKLKKQAENDDTLLLLLANHFSNESFRLYICDENGFQLTSNLIKIKKEWKIESEFRGKNWSWRPYFLENIYKMRHERKGLLSDAYCDIETGELIRTFSYPIGEFQYLFMDLSYDFLFEQDGLLY</sequence>
<evidence type="ECO:0000259" key="1">
    <source>
        <dbReference type="PROSITE" id="PS50883"/>
    </source>
</evidence>
<name>A0ABW5RMV0_9BACI</name>
<reference evidence="3" key="1">
    <citation type="journal article" date="2019" name="Int. J. Syst. Evol. Microbiol.">
        <title>The Global Catalogue of Microorganisms (GCM) 10K type strain sequencing project: providing services to taxonomists for standard genome sequencing and annotation.</title>
        <authorList>
            <consortium name="The Broad Institute Genomics Platform"/>
            <consortium name="The Broad Institute Genome Sequencing Center for Infectious Disease"/>
            <person name="Wu L."/>
            <person name="Ma J."/>
        </authorList>
    </citation>
    <scope>NUCLEOTIDE SEQUENCE [LARGE SCALE GENOMIC DNA]</scope>
    <source>
        <strain evidence="3">KCTC 3913</strain>
    </source>
</reference>
<dbReference type="PANTHER" id="PTHR33121">
    <property type="entry name" value="CYCLIC DI-GMP PHOSPHODIESTERASE PDEF"/>
    <property type="match status" value="1"/>
</dbReference>
<feature type="domain" description="EAL" evidence="1">
    <location>
        <begin position="1"/>
        <end position="250"/>
    </location>
</feature>
<keyword evidence="3" id="KW-1185">Reference proteome</keyword>
<dbReference type="InterPro" id="IPR018842">
    <property type="entry name" value="YkuI_C"/>
</dbReference>
<dbReference type="Gene3D" id="3.20.20.450">
    <property type="entry name" value="EAL domain"/>
    <property type="match status" value="1"/>
</dbReference>
<evidence type="ECO:0000313" key="2">
    <source>
        <dbReference type="EMBL" id="MFD2679848.1"/>
    </source>
</evidence>
<dbReference type="RefSeq" id="WP_377932807.1">
    <property type="nucleotide sequence ID" value="NZ_JBHUMF010000008.1"/>
</dbReference>
<proteinExistence type="predicted"/>
<dbReference type="PANTHER" id="PTHR33121:SF82">
    <property type="entry name" value="SIGNAL TRANSDUCTION PROTEIN CONTAINING A EAL DOMAIN"/>
    <property type="match status" value="1"/>
</dbReference>
<dbReference type="Proteomes" id="UP001597506">
    <property type="component" value="Unassembled WGS sequence"/>
</dbReference>
<dbReference type="Pfam" id="PF10388">
    <property type="entry name" value="YkuI_C"/>
    <property type="match status" value="1"/>
</dbReference>
<dbReference type="EMBL" id="JBHUMF010000008">
    <property type="protein sequence ID" value="MFD2679848.1"/>
    <property type="molecule type" value="Genomic_DNA"/>
</dbReference>
<dbReference type="InterPro" id="IPR050706">
    <property type="entry name" value="Cyclic-di-GMP_PDE-like"/>
</dbReference>
<dbReference type="CDD" id="cd01948">
    <property type="entry name" value="EAL"/>
    <property type="match status" value="1"/>
</dbReference>
<dbReference type="InterPro" id="IPR029151">
    <property type="entry name" value="Sensor-like_sf"/>
</dbReference>
<dbReference type="Pfam" id="PF00563">
    <property type="entry name" value="EAL"/>
    <property type="match status" value="1"/>
</dbReference>
<dbReference type="PROSITE" id="PS50883">
    <property type="entry name" value="EAL"/>
    <property type="match status" value="1"/>
</dbReference>
<dbReference type="InterPro" id="IPR001633">
    <property type="entry name" value="EAL_dom"/>
</dbReference>